<dbReference type="Proteomes" id="UP000292507">
    <property type="component" value="Unassembled WGS sequence"/>
</dbReference>
<dbReference type="InterPro" id="IPR003658">
    <property type="entry name" value="Anti-sigma_ant"/>
</dbReference>
<evidence type="ECO:0000256" key="1">
    <source>
        <dbReference type="ARBA" id="ARBA00009013"/>
    </source>
</evidence>
<protein>
    <recommendedName>
        <fullName evidence="2">Anti-sigma factor antagonist</fullName>
    </recommendedName>
</protein>
<dbReference type="SUPFAM" id="SSF52091">
    <property type="entry name" value="SpoIIaa-like"/>
    <property type="match status" value="1"/>
</dbReference>
<name>A0A4Q7Y8J7_9ACTN</name>
<dbReference type="PROSITE" id="PS50801">
    <property type="entry name" value="STAS"/>
    <property type="match status" value="1"/>
</dbReference>
<keyword evidence="5" id="KW-1185">Reference proteome</keyword>
<dbReference type="PANTHER" id="PTHR33495:SF2">
    <property type="entry name" value="ANTI-SIGMA FACTOR ANTAGONIST TM_1081-RELATED"/>
    <property type="match status" value="1"/>
</dbReference>
<gene>
    <name evidence="4" type="ORF">BKA19_3124</name>
</gene>
<dbReference type="NCBIfam" id="TIGR00377">
    <property type="entry name" value="ant_ant_sig"/>
    <property type="match status" value="1"/>
</dbReference>
<proteinExistence type="inferred from homology"/>
<evidence type="ECO:0000256" key="2">
    <source>
        <dbReference type="RuleBase" id="RU003749"/>
    </source>
</evidence>
<accession>A0A4Q7Y8J7</accession>
<organism evidence="4 5">
    <name type="scientific">Blastococcus saxobsidens</name>
    <dbReference type="NCBI Taxonomy" id="138336"/>
    <lineage>
        <taxon>Bacteria</taxon>
        <taxon>Bacillati</taxon>
        <taxon>Actinomycetota</taxon>
        <taxon>Actinomycetes</taxon>
        <taxon>Geodermatophilales</taxon>
        <taxon>Geodermatophilaceae</taxon>
        <taxon>Blastococcus</taxon>
    </lineage>
</organism>
<sequence>MPPAQKGLSALWLRPCHVELVGEIDISNSAQLGSDLCDAINGCDARDIEVDMSGVAFIDSTGINVLVAAHRYAKDNGSHLIVHEPSERVTNTLALCGLLPLFNLTSRRHH</sequence>
<dbReference type="GO" id="GO:0043856">
    <property type="term" value="F:anti-sigma factor antagonist activity"/>
    <property type="evidence" value="ECO:0007669"/>
    <property type="project" value="InterPro"/>
</dbReference>
<dbReference type="CDD" id="cd07043">
    <property type="entry name" value="STAS_anti-anti-sigma_factors"/>
    <property type="match status" value="1"/>
</dbReference>
<dbReference type="RefSeq" id="WP_242611386.1">
    <property type="nucleotide sequence ID" value="NZ_POQT01000002.1"/>
</dbReference>
<dbReference type="PANTHER" id="PTHR33495">
    <property type="entry name" value="ANTI-SIGMA FACTOR ANTAGONIST TM_1081-RELATED-RELATED"/>
    <property type="match status" value="1"/>
</dbReference>
<dbReference type="AlphaFoldDB" id="A0A4Q7Y8J7"/>
<evidence type="ECO:0000313" key="5">
    <source>
        <dbReference type="Proteomes" id="UP000292507"/>
    </source>
</evidence>
<reference evidence="4 5" key="1">
    <citation type="submission" date="2019-02" db="EMBL/GenBank/DDBJ databases">
        <title>Sequencing the genomes of 1000 actinobacteria strains.</title>
        <authorList>
            <person name="Klenk H.-P."/>
        </authorList>
    </citation>
    <scope>NUCLEOTIDE SEQUENCE [LARGE SCALE GENOMIC DNA]</scope>
    <source>
        <strain evidence="4 5">DSM 44509</strain>
    </source>
</reference>
<dbReference type="InterPro" id="IPR036513">
    <property type="entry name" value="STAS_dom_sf"/>
</dbReference>
<feature type="domain" description="STAS" evidence="3">
    <location>
        <begin position="18"/>
        <end position="110"/>
    </location>
</feature>
<evidence type="ECO:0000259" key="3">
    <source>
        <dbReference type="PROSITE" id="PS50801"/>
    </source>
</evidence>
<dbReference type="InterPro" id="IPR002645">
    <property type="entry name" value="STAS_dom"/>
</dbReference>
<comment type="similarity">
    <text evidence="1 2">Belongs to the anti-sigma-factor antagonist family.</text>
</comment>
<dbReference type="Pfam" id="PF01740">
    <property type="entry name" value="STAS"/>
    <property type="match status" value="1"/>
</dbReference>
<comment type="caution">
    <text evidence="4">The sequence shown here is derived from an EMBL/GenBank/DDBJ whole genome shotgun (WGS) entry which is preliminary data.</text>
</comment>
<dbReference type="Gene3D" id="3.30.750.24">
    <property type="entry name" value="STAS domain"/>
    <property type="match status" value="1"/>
</dbReference>
<dbReference type="EMBL" id="SHKV01000001">
    <property type="protein sequence ID" value="RZU33402.1"/>
    <property type="molecule type" value="Genomic_DNA"/>
</dbReference>
<evidence type="ECO:0000313" key="4">
    <source>
        <dbReference type="EMBL" id="RZU33402.1"/>
    </source>
</evidence>